<dbReference type="EnsemblMetazoa" id="ISCW008042-RA">
    <property type="protein sequence ID" value="ISCW008042-PA"/>
    <property type="gene ID" value="ISCW008042"/>
</dbReference>
<dbReference type="HOGENOM" id="CLU_2173724_0_0_1"/>
<dbReference type="AlphaFoldDB" id="B7PUK6"/>
<dbReference type="VEuPathDB" id="VectorBase:ISCW008042"/>
<dbReference type="EMBL" id="ABJB010213850">
    <property type="status" value="NOT_ANNOTATED_CDS"/>
    <property type="molecule type" value="Genomic_DNA"/>
</dbReference>
<accession>B7PUK6</accession>
<dbReference type="OrthoDB" id="6481312at2759"/>
<dbReference type="VEuPathDB" id="VectorBase:ISCI008042"/>
<reference evidence="1 3" key="1">
    <citation type="submission" date="2008-03" db="EMBL/GenBank/DDBJ databases">
        <title>Annotation of Ixodes scapularis.</title>
        <authorList>
            <consortium name="Ixodes scapularis Genome Project Consortium"/>
            <person name="Caler E."/>
            <person name="Hannick L.I."/>
            <person name="Bidwell S."/>
            <person name="Joardar V."/>
            <person name="Thiagarajan M."/>
            <person name="Amedeo P."/>
            <person name="Galinsky K.J."/>
            <person name="Schobel S."/>
            <person name="Inman J."/>
            <person name="Hostetler J."/>
            <person name="Miller J."/>
            <person name="Hammond M."/>
            <person name="Megy K."/>
            <person name="Lawson D."/>
            <person name="Kodira C."/>
            <person name="Sutton G."/>
            <person name="Meyer J."/>
            <person name="Hill C.A."/>
            <person name="Birren B."/>
            <person name="Nene V."/>
            <person name="Collins F."/>
            <person name="Alarcon-Chaidez F."/>
            <person name="Wikel S."/>
            <person name="Strausberg R."/>
        </authorList>
    </citation>
    <scope>NUCLEOTIDE SEQUENCE [LARGE SCALE GENOMIC DNA]</scope>
    <source>
        <strain evidence="3">Wikel</strain>
        <strain evidence="1">Wikel colony</strain>
    </source>
</reference>
<feature type="non-terminal residue" evidence="1">
    <location>
        <position position="111"/>
    </location>
</feature>
<evidence type="ECO:0000313" key="1">
    <source>
        <dbReference type="EMBL" id="EEC10278.1"/>
    </source>
</evidence>
<reference evidence="2" key="2">
    <citation type="submission" date="2020-05" db="UniProtKB">
        <authorList>
            <consortium name="EnsemblMetazoa"/>
        </authorList>
    </citation>
    <scope>IDENTIFICATION</scope>
    <source>
        <strain evidence="2">wikel</strain>
    </source>
</reference>
<dbReference type="PaxDb" id="6945-B7PUK6"/>
<name>B7PUK6_IXOSC</name>
<protein>
    <submittedName>
        <fullName evidence="1 2">Secreted salivary gland peptide, putative</fullName>
    </submittedName>
</protein>
<dbReference type="Proteomes" id="UP000001555">
    <property type="component" value="Unassembled WGS sequence"/>
</dbReference>
<keyword evidence="3" id="KW-1185">Reference proteome</keyword>
<dbReference type="EMBL" id="DS793093">
    <property type="protein sequence ID" value="EEC10278.1"/>
    <property type="molecule type" value="Genomic_DNA"/>
</dbReference>
<dbReference type="EMBL" id="ABJB010133173">
    <property type="status" value="NOT_ANNOTATED_CDS"/>
    <property type="molecule type" value="Genomic_DNA"/>
</dbReference>
<evidence type="ECO:0000313" key="2">
    <source>
        <dbReference type="EnsemblMetazoa" id="ISCW008042-PA"/>
    </source>
</evidence>
<gene>
    <name evidence="1" type="ORF">IscW_ISCW008042</name>
</gene>
<proteinExistence type="predicted"/>
<sequence length="111" mass="12592">MSRIALYLFYYVCLIFFFCKLQQRIPNFNFQQPPPRHRFELQGSGGGRNRGNYHVNLGARGEYDIHRFKNGGKVVGYGQGSQSFGRFDGQSYKGKPQGEVGVRVEIPIGKG</sequence>
<evidence type="ECO:0000313" key="3">
    <source>
        <dbReference type="Proteomes" id="UP000001555"/>
    </source>
</evidence>
<organism>
    <name type="scientific">Ixodes scapularis</name>
    <name type="common">Black-legged tick</name>
    <name type="synonym">Deer tick</name>
    <dbReference type="NCBI Taxonomy" id="6945"/>
    <lineage>
        <taxon>Eukaryota</taxon>
        <taxon>Metazoa</taxon>
        <taxon>Ecdysozoa</taxon>
        <taxon>Arthropoda</taxon>
        <taxon>Chelicerata</taxon>
        <taxon>Arachnida</taxon>
        <taxon>Acari</taxon>
        <taxon>Parasitiformes</taxon>
        <taxon>Ixodida</taxon>
        <taxon>Ixodoidea</taxon>
        <taxon>Ixodidae</taxon>
        <taxon>Ixodinae</taxon>
        <taxon>Ixodes</taxon>
    </lineage>
</organism>
<dbReference type="VEuPathDB" id="VectorBase:ISCP_038655"/>